<reference evidence="1 2" key="1">
    <citation type="submission" date="2017-04" db="EMBL/GenBank/DDBJ databases">
        <authorList>
            <person name="Afonso C.L."/>
            <person name="Miller P.J."/>
            <person name="Scott M.A."/>
            <person name="Spackman E."/>
            <person name="Goraichik I."/>
            <person name="Dimitrov K.M."/>
            <person name="Suarez D.L."/>
            <person name="Swayne D.E."/>
        </authorList>
    </citation>
    <scope>NUCLEOTIDE SEQUENCE [LARGE SCALE GENOMIC DNA]</scope>
    <source>
        <strain evidence="1 2">DSM 43828</strain>
    </source>
</reference>
<dbReference type="Proteomes" id="UP000192674">
    <property type="component" value="Unassembled WGS sequence"/>
</dbReference>
<proteinExistence type="predicted"/>
<evidence type="ECO:0000313" key="1">
    <source>
        <dbReference type="EMBL" id="SMD22179.1"/>
    </source>
</evidence>
<sequence length="188" mass="21520">MNPTVEPVIRYAESVSWLSVDRMTQYDRRALAQAYIDAQREYNPADGYKAAMRVYHQQILSGLQYLFDFSFEWGAVDSEHRPILMMVRNTVESSLALRTPWANILEGGLIFRRLEEADALQPVLAASDQIDTLVEQARTAHVTMLEALLDPMLGDRSSKVFTSEDLREIGIDDTPPDRANYTIDWDNY</sequence>
<evidence type="ECO:0000313" key="2">
    <source>
        <dbReference type="Proteomes" id="UP000192674"/>
    </source>
</evidence>
<organism evidence="1 2">
    <name type="scientific">Kibdelosporangium aridum</name>
    <dbReference type="NCBI Taxonomy" id="2030"/>
    <lineage>
        <taxon>Bacteria</taxon>
        <taxon>Bacillati</taxon>
        <taxon>Actinomycetota</taxon>
        <taxon>Actinomycetes</taxon>
        <taxon>Pseudonocardiales</taxon>
        <taxon>Pseudonocardiaceae</taxon>
        <taxon>Kibdelosporangium</taxon>
    </lineage>
</organism>
<name>A0A1Y5XZ71_KIBAR</name>
<keyword evidence="2" id="KW-1185">Reference proteome</keyword>
<dbReference type="AlphaFoldDB" id="A0A1Y5XZ71"/>
<protein>
    <submittedName>
        <fullName evidence="1">Uncharacterized protein</fullName>
    </submittedName>
</protein>
<gene>
    <name evidence="1" type="ORF">SAMN05661093_07365</name>
</gene>
<dbReference type="EMBL" id="FWXV01000007">
    <property type="protein sequence ID" value="SMD22179.1"/>
    <property type="molecule type" value="Genomic_DNA"/>
</dbReference>
<accession>A0A1Y5XZ71</accession>